<feature type="domain" description="PucR C-terminal helix-turn-helix" evidence="2">
    <location>
        <begin position="255"/>
        <end position="308"/>
    </location>
</feature>
<organism evidence="3 4">
    <name type="scientific">Amycolatopsis albispora</name>
    <dbReference type="NCBI Taxonomy" id="1804986"/>
    <lineage>
        <taxon>Bacteria</taxon>
        <taxon>Bacillati</taxon>
        <taxon>Actinomycetota</taxon>
        <taxon>Actinomycetes</taxon>
        <taxon>Pseudonocardiales</taxon>
        <taxon>Pseudonocardiaceae</taxon>
        <taxon>Amycolatopsis</taxon>
    </lineage>
</organism>
<accession>A0A344L252</accession>
<feature type="region of interest" description="Disordered" evidence="1">
    <location>
        <begin position="63"/>
        <end position="85"/>
    </location>
</feature>
<dbReference type="Pfam" id="PF13556">
    <property type="entry name" value="HTH_30"/>
    <property type="match status" value="1"/>
</dbReference>
<sequence length="317" mass="33449">MKDLVGRLSALDPDAGAALKVIAYFDRLVDAHAGLEPIVRGAAVLSGCVARLTVPDRRVRVRVDPDGRRLDSGPPPEPHWPSAEVRSGGALHLERPGPAGPVDAMVLERAVAAVRGVLDRTVERNPREVVLDATVPAETRLRAARKLCLGDTARAVALDGGRARVESAGTPIPGDQRQGVGPVVPVLDLPGSLAAARTALRFAAAEPDPGPRVVHADELGGLTVLATAVGHDTEPAPDVVALDRARSSAPWVLPTLVAVAGSPSLRTAAATLVVHHSTLQERLAHGEHLLGWPVRDPRGRLRLQLAIALWRLHRNPE</sequence>
<dbReference type="AlphaFoldDB" id="A0A344L252"/>
<name>A0A344L252_9PSEU</name>
<keyword evidence="4" id="KW-1185">Reference proteome</keyword>
<dbReference type="EMBL" id="CP015163">
    <property type="protein sequence ID" value="AXB42126.1"/>
    <property type="molecule type" value="Genomic_DNA"/>
</dbReference>
<evidence type="ECO:0000259" key="2">
    <source>
        <dbReference type="Pfam" id="PF13556"/>
    </source>
</evidence>
<dbReference type="InterPro" id="IPR042070">
    <property type="entry name" value="PucR_C-HTH_sf"/>
</dbReference>
<protein>
    <submittedName>
        <fullName evidence="3">CdaR family transcriptional regulator</fullName>
    </submittedName>
</protein>
<proteinExistence type="predicted"/>
<evidence type="ECO:0000313" key="3">
    <source>
        <dbReference type="EMBL" id="AXB42126.1"/>
    </source>
</evidence>
<reference evidence="3 4" key="1">
    <citation type="submission" date="2016-04" db="EMBL/GenBank/DDBJ databases">
        <title>Complete genome sequence and analysis of deep-sea sediment isolate, Amycolatopsis sp. WP1.</title>
        <authorList>
            <person name="Wang H."/>
            <person name="Chen S."/>
            <person name="Wu Q."/>
        </authorList>
    </citation>
    <scope>NUCLEOTIDE SEQUENCE [LARGE SCALE GENOMIC DNA]</scope>
    <source>
        <strain evidence="3 4">WP1</strain>
    </source>
</reference>
<dbReference type="KEGG" id="aab:A4R43_05945"/>
<dbReference type="InterPro" id="IPR025736">
    <property type="entry name" value="PucR_C-HTH_dom"/>
</dbReference>
<dbReference type="Gene3D" id="1.10.10.2840">
    <property type="entry name" value="PucR C-terminal helix-turn-helix domain"/>
    <property type="match status" value="1"/>
</dbReference>
<evidence type="ECO:0000313" key="4">
    <source>
        <dbReference type="Proteomes" id="UP000250434"/>
    </source>
</evidence>
<dbReference type="Proteomes" id="UP000250434">
    <property type="component" value="Chromosome"/>
</dbReference>
<evidence type="ECO:0000256" key="1">
    <source>
        <dbReference type="SAM" id="MobiDB-lite"/>
    </source>
</evidence>
<gene>
    <name evidence="3" type="ORF">A4R43_05945</name>
</gene>
<dbReference type="RefSeq" id="WP_113691399.1">
    <property type="nucleotide sequence ID" value="NZ_CP015163.1"/>
</dbReference>
<dbReference type="OrthoDB" id="5051269at2"/>